<feature type="region of interest" description="Disordered" evidence="2">
    <location>
        <begin position="562"/>
        <end position="584"/>
    </location>
</feature>
<feature type="region of interest" description="Disordered" evidence="2">
    <location>
        <begin position="309"/>
        <end position="379"/>
    </location>
</feature>
<feature type="compositionally biased region" description="Basic and acidic residues" evidence="2">
    <location>
        <begin position="368"/>
        <end position="379"/>
    </location>
</feature>
<gene>
    <name evidence="3" type="ORF">Bathy02g02400</name>
</gene>
<proteinExistence type="predicted"/>
<dbReference type="Proteomes" id="UP000198341">
    <property type="component" value="Chromosome 2"/>
</dbReference>
<dbReference type="KEGG" id="bpg:Bathy02g02400"/>
<name>K8EBK0_9CHLO</name>
<feature type="region of interest" description="Disordered" evidence="2">
    <location>
        <begin position="631"/>
        <end position="695"/>
    </location>
</feature>
<feature type="compositionally biased region" description="Low complexity" evidence="2">
    <location>
        <begin position="207"/>
        <end position="225"/>
    </location>
</feature>
<reference evidence="3 4" key="1">
    <citation type="submission" date="2011-10" db="EMBL/GenBank/DDBJ databases">
        <authorList>
            <person name="Genoscope - CEA"/>
        </authorList>
    </citation>
    <scope>NUCLEOTIDE SEQUENCE [LARGE SCALE GENOMIC DNA]</scope>
    <source>
        <strain evidence="3 4">RCC 1105</strain>
    </source>
</reference>
<evidence type="ECO:0000313" key="3">
    <source>
        <dbReference type="EMBL" id="CCO15209.1"/>
    </source>
</evidence>
<feature type="compositionally biased region" description="Polar residues" evidence="2">
    <location>
        <begin position="664"/>
        <end position="675"/>
    </location>
</feature>
<feature type="region of interest" description="Disordered" evidence="2">
    <location>
        <begin position="25"/>
        <end position="62"/>
    </location>
</feature>
<evidence type="ECO:0000256" key="2">
    <source>
        <dbReference type="SAM" id="MobiDB-lite"/>
    </source>
</evidence>
<evidence type="ECO:0000256" key="1">
    <source>
        <dbReference type="SAM" id="Coils"/>
    </source>
</evidence>
<feature type="region of interest" description="Disordered" evidence="2">
    <location>
        <begin position="192"/>
        <end position="243"/>
    </location>
</feature>
<feature type="coiled-coil region" evidence="1">
    <location>
        <begin position="402"/>
        <end position="448"/>
    </location>
</feature>
<organism evidence="3 4">
    <name type="scientific">Bathycoccus prasinos</name>
    <dbReference type="NCBI Taxonomy" id="41875"/>
    <lineage>
        <taxon>Eukaryota</taxon>
        <taxon>Viridiplantae</taxon>
        <taxon>Chlorophyta</taxon>
        <taxon>Mamiellophyceae</taxon>
        <taxon>Mamiellales</taxon>
        <taxon>Bathycoccaceae</taxon>
        <taxon>Bathycoccus</taxon>
    </lineage>
</organism>
<accession>K8EBK0</accession>
<feature type="compositionally biased region" description="Basic residues" evidence="2">
    <location>
        <begin position="683"/>
        <end position="692"/>
    </location>
</feature>
<sequence>MLEAARTNYERVKFAHEANQRWEKAKETLSFRRSGSGESDAKKNENNNNSSKNGGGIVSKEDVRMADESDIAIAARRGCDFGSSSPSASTTIQTTTREERRQKDIFYRAKACERFDDLGGRGQLFACFVVQPAHEENVLCVVDGKGRTMWREEMSERLAERRRAREDGGKLRAGEVVDVGAYQCRITSEGEEDGPFEYSISDGEGGKTTSSEYGSGESSAACFSSSEDEAERTKRKPPPPPEMVVELKVNEKTGKLQPPPGYALVAKPEYDEFGIAIEHPGVEYEPQNWWQYFWGYAKVPKPLEVTHKQRKGGEVLSSSSSSSSRRRRSTLKAGEEYRKERDDNTETTIKKEKKEKTKWMRDGWPGKSEGKPRPRPFTDEEVEQARFELLSREAEARQTASKMETRAKLEAAKAAEAALEAAKAALKVKEAALANAKVQEAVMRAEQARTAVMMAKEAERLAKVALVSTLPTHKDYDNAQYATRNVNLATREEFERLYGLEVNATNYPVLEAYRKAYEHQRLNMPPSSTSAAPLTPEMMASAATKNNNNSAIMDSLKWLAKGGPLQQQQSDQQHERQQRSTIVSPKVDPAVFAPVTHEFQKFMPQPAAAVPVFSPTVLEQQQEQRVPVVATTTEHPPEKSEEDEGVDFDNGRDCELEKPPMKNESISVKKPSTANGVKVVPTKNKREKKLSRKEKEKAHLLAKIAALEQEAARKGFVKSGKKSVPIIEHKKEDIFSSVENKNKKQPTASEAVVVQDREKCTQKEVSLVKSRAQFFAFQKCQNQHRINDDDETSKRPLSTTEKARLEIEAASAGLSVADRAKRVANNFKPKAQHA</sequence>
<feature type="compositionally biased region" description="Basic and acidic residues" evidence="2">
    <location>
        <begin position="649"/>
        <end position="661"/>
    </location>
</feature>
<keyword evidence="4" id="KW-1185">Reference proteome</keyword>
<dbReference type="AlphaFoldDB" id="K8EBK0"/>
<dbReference type="RefSeq" id="XP_007514969.1">
    <property type="nucleotide sequence ID" value="XM_007514907.1"/>
</dbReference>
<dbReference type="EMBL" id="FO082277">
    <property type="protein sequence ID" value="CCO15209.1"/>
    <property type="molecule type" value="Genomic_DNA"/>
</dbReference>
<dbReference type="GeneID" id="19017353"/>
<protein>
    <submittedName>
        <fullName evidence="3">Uncharacterized protein</fullName>
    </submittedName>
</protein>
<evidence type="ECO:0000313" key="4">
    <source>
        <dbReference type="Proteomes" id="UP000198341"/>
    </source>
</evidence>
<feature type="compositionally biased region" description="Basic and acidic residues" evidence="2">
    <location>
        <begin position="333"/>
        <end position="361"/>
    </location>
</feature>
<keyword evidence="1" id="KW-0175">Coiled coil</keyword>